<proteinExistence type="predicted"/>
<dbReference type="Gene3D" id="3.40.50.12780">
    <property type="entry name" value="N-terminal domain of ligase-like"/>
    <property type="match status" value="1"/>
</dbReference>
<organism evidence="1">
    <name type="scientific">marine sediment metagenome</name>
    <dbReference type="NCBI Taxonomy" id="412755"/>
    <lineage>
        <taxon>unclassified sequences</taxon>
        <taxon>metagenomes</taxon>
        <taxon>ecological metagenomes</taxon>
    </lineage>
</organism>
<name>A0A0F9JS59_9ZZZZ</name>
<dbReference type="InterPro" id="IPR042099">
    <property type="entry name" value="ANL_N_sf"/>
</dbReference>
<dbReference type="EMBL" id="LAZR01009455">
    <property type="protein sequence ID" value="KKM72513.1"/>
    <property type="molecule type" value="Genomic_DNA"/>
</dbReference>
<reference evidence="1" key="1">
    <citation type="journal article" date="2015" name="Nature">
        <title>Complex archaea that bridge the gap between prokaryotes and eukaryotes.</title>
        <authorList>
            <person name="Spang A."/>
            <person name="Saw J.H."/>
            <person name="Jorgensen S.L."/>
            <person name="Zaremba-Niedzwiedzka K."/>
            <person name="Martijn J."/>
            <person name="Lind A.E."/>
            <person name="van Eijk R."/>
            <person name="Schleper C."/>
            <person name="Guy L."/>
            <person name="Ettema T.J."/>
        </authorList>
    </citation>
    <scope>NUCLEOTIDE SEQUENCE</scope>
</reference>
<accession>A0A0F9JS59</accession>
<dbReference type="PANTHER" id="PTHR36932">
    <property type="entry name" value="CAPSULAR POLYSACCHARIDE BIOSYNTHESIS PROTEIN"/>
    <property type="match status" value="1"/>
</dbReference>
<feature type="non-terminal residue" evidence="1">
    <location>
        <position position="176"/>
    </location>
</feature>
<evidence type="ECO:0000313" key="1">
    <source>
        <dbReference type="EMBL" id="KKM72513.1"/>
    </source>
</evidence>
<sequence>MLRRVLYFFYDLLILKRKFLELIKEYHLIQSYMYFSLKDNINLQKIRLFNILDFSIKNVPYYRKIANQRNISISKTSIFEDIQKFPILTKEIIRKNWKALHPNLSQTKFVINTSGGTTGEPIKIIQDRYYSLKTYAANLIFDELGEYKAGEKVIKLWGNEKEIIMKSKSLLHKIIN</sequence>
<protein>
    <submittedName>
        <fullName evidence="1">Uncharacterized protein</fullName>
    </submittedName>
</protein>
<comment type="caution">
    <text evidence="1">The sequence shown here is derived from an EMBL/GenBank/DDBJ whole genome shotgun (WGS) entry which is preliminary data.</text>
</comment>
<dbReference type="AlphaFoldDB" id="A0A0F9JS59"/>
<gene>
    <name evidence="1" type="ORF">LCGC14_1419750</name>
</gene>
<dbReference type="InterPro" id="IPR053158">
    <property type="entry name" value="CapK_Type1_Caps_Biosynth"/>
</dbReference>
<dbReference type="PANTHER" id="PTHR36932:SF1">
    <property type="entry name" value="CAPSULAR POLYSACCHARIDE BIOSYNTHESIS PROTEIN"/>
    <property type="match status" value="1"/>
</dbReference>